<keyword evidence="3" id="KW-1185">Reference proteome</keyword>
<dbReference type="PROSITE" id="PS51257">
    <property type="entry name" value="PROKAR_LIPOPROTEIN"/>
    <property type="match status" value="1"/>
</dbReference>
<evidence type="ECO:0000313" key="3">
    <source>
        <dbReference type="Proteomes" id="UP000280099"/>
    </source>
</evidence>
<evidence type="ECO:0000313" key="2">
    <source>
        <dbReference type="EMBL" id="RKR71099.1"/>
    </source>
</evidence>
<feature type="chain" id="PRO_5019213331" description="YnbE-like lipoprotein" evidence="1">
    <location>
        <begin position="22"/>
        <end position="91"/>
    </location>
</feature>
<sequence>MKKFSLVILTSMILAACTAGVYTNTGNATILSSRTLTDDTVELTIQKDDGQIVKMNRQYDAHATVGARVTIDETQEDVDSQLDTIRRYEFK</sequence>
<dbReference type="Proteomes" id="UP000280099">
    <property type="component" value="Unassembled WGS sequence"/>
</dbReference>
<accession>A0A420XFE9</accession>
<evidence type="ECO:0000256" key="1">
    <source>
        <dbReference type="SAM" id="SignalP"/>
    </source>
</evidence>
<comment type="caution">
    <text evidence="2">The sequence shown here is derived from an EMBL/GenBank/DDBJ whole genome shotgun (WGS) entry which is preliminary data.</text>
</comment>
<organism evidence="2 3">
    <name type="scientific">Otariodibacter oris</name>
    <dbReference type="NCBI Taxonomy" id="1032623"/>
    <lineage>
        <taxon>Bacteria</taxon>
        <taxon>Pseudomonadati</taxon>
        <taxon>Pseudomonadota</taxon>
        <taxon>Gammaproteobacteria</taxon>
        <taxon>Pasteurellales</taxon>
        <taxon>Pasteurellaceae</taxon>
        <taxon>Otariodibacter</taxon>
    </lineage>
</organism>
<name>A0A420XFE9_9PAST</name>
<evidence type="ECO:0008006" key="4">
    <source>
        <dbReference type="Google" id="ProtNLM"/>
    </source>
</evidence>
<dbReference type="OrthoDB" id="5689750at2"/>
<keyword evidence="1" id="KW-0732">Signal</keyword>
<gene>
    <name evidence="2" type="ORF">DES31_1678</name>
</gene>
<protein>
    <recommendedName>
        <fullName evidence="4">YnbE-like lipoprotein</fullName>
    </recommendedName>
</protein>
<dbReference type="AlphaFoldDB" id="A0A420XFE9"/>
<proteinExistence type="predicted"/>
<reference evidence="2 3" key="1">
    <citation type="submission" date="2018-10" db="EMBL/GenBank/DDBJ databases">
        <title>Genomic Encyclopedia of Type Strains, Phase IV (KMG-IV): sequencing the most valuable type-strain genomes for metagenomic binning, comparative biology and taxonomic classification.</title>
        <authorList>
            <person name="Goeker M."/>
        </authorList>
    </citation>
    <scope>NUCLEOTIDE SEQUENCE [LARGE SCALE GENOMIC DNA]</scope>
    <source>
        <strain evidence="2 3">DSM 23800</strain>
    </source>
</reference>
<dbReference type="RefSeq" id="WP_121123922.1">
    <property type="nucleotide sequence ID" value="NZ_CP016604.1"/>
</dbReference>
<dbReference type="EMBL" id="RBJC01000009">
    <property type="protein sequence ID" value="RKR71099.1"/>
    <property type="molecule type" value="Genomic_DNA"/>
</dbReference>
<feature type="signal peptide" evidence="1">
    <location>
        <begin position="1"/>
        <end position="21"/>
    </location>
</feature>